<feature type="region of interest" description="Disordered" evidence="2">
    <location>
        <begin position="220"/>
        <end position="272"/>
    </location>
</feature>
<organism evidence="5 6">
    <name type="scientific">Meloidogyne enterolobii</name>
    <name type="common">Root-knot nematode worm</name>
    <name type="synonym">Meloidogyne mayaguensis</name>
    <dbReference type="NCBI Taxonomy" id="390850"/>
    <lineage>
        <taxon>Eukaryota</taxon>
        <taxon>Metazoa</taxon>
        <taxon>Ecdysozoa</taxon>
        <taxon>Nematoda</taxon>
        <taxon>Chromadorea</taxon>
        <taxon>Rhabditida</taxon>
        <taxon>Tylenchina</taxon>
        <taxon>Tylenchomorpha</taxon>
        <taxon>Tylenchoidea</taxon>
        <taxon>Meloidogynidae</taxon>
        <taxon>Meloidogyninae</taxon>
        <taxon>Meloidogyne</taxon>
    </lineage>
</organism>
<dbReference type="OrthoDB" id="10256829at2759"/>
<feature type="compositionally biased region" description="Low complexity" evidence="2">
    <location>
        <begin position="960"/>
        <end position="970"/>
    </location>
</feature>
<accession>A0A6V7UE26</accession>
<evidence type="ECO:0000256" key="1">
    <source>
        <dbReference type="ARBA" id="ARBA00022729"/>
    </source>
</evidence>
<protein>
    <recommendedName>
        <fullName evidence="4">ZP domain-containing protein</fullName>
    </recommendedName>
</protein>
<evidence type="ECO:0000259" key="4">
    <source>
        <dbReference type="PROSITE" id="PS51034"/>
    </source>
</evidence>
<feature type="domain" description="ZP" evidence="4">
    <location>
        <begin position="526"/>
        <end position="796"/>
    </location>
</feature>
<comment type="caution">
    <text evidence="5">The sequence shown here is derived from an EMBL/GenBank/DDBJ whole genome shotgun (WGS) entry which is preliminary data.</text>
</comment>
<feature type="transmembrane region" description="Helical" evidence="3">
    <location>
        <begin position="868"/>
        <end position="891"/>
    </location>
</feature>
<dbReference type="AlphaFoldDB" id="A0A6V7UE26"/>
<dbReference type="PANTHER" id="PTHR22907">
    <property type="entry name" value="GH04558P"/>
    <property type="match status" value="1"/>
</dbReference>
<reference evidence="5 6" key="1">
    <citation type="submission" date="2020-08" db="EMBL/GenBank/DDBJ databases">
        <authorList>
            <person name="Koutsovoulos G."/>
            <person name="Danchin GJ E."/>
        </authorList>
    </citation>
    <scope>NUCLEOTIDE SEQUENCE [LARGE SCALE GENOMIC DNA]</scope>
</reference>
<feature type="region of interest" description="Disordered" evidence="2">
    <location>
        <begin position="382"/>
        <end position="411"/>
    </location>
</feature>
<feature type="compositionally biased region" description="Basic and acidic residues" evidence="2">
    <location>
        <begin position="112"/>
        <end position="123"/>
    </location>
</feature>
<feature type="compositionally biased region" description="Polar residues" evidence="2">
    <location>
        <begin position="225"/>
        <end position="234"/>
    </location>
</feature>
<evidence type="ECO:0000256" key="3">
    <source>
        <dbReference type="SAM" id="Phobius"/>
    </source>
</evidence>
<dbReference type="PROSITE" id="PS51034">
    <property type="entry name" value="ZP_2"/>
    <property type="match status" value="1"/>
</dbReference>
<dbReference type="SMART" id="SM00241">
    <property type="entry name" value="ZP"/>
    <property type="match status" value="1"/>
</dbReference>
<dbReference type="Proteomes" id="UP000580250">
    <property type="component" value="Unassembled WGS sequence"/>
</dbReference>
<keyword evidence="3" id="KW-0812">Transmembrane</keyword>
<feature type="compositionally biased region" description="Polar residues" evidence="2">
    <location>
        <begin position="249"/>
        <end position="272"/>
    </location>
</feature>
<dbReference type="EMBL" id="CAJEWN010000058">
    <property type="protein sequence ID" value="CAD2155123.1"/>
    <property type="molecule type" value="Genomic_DNA"/>
</dbReference>
<gene>
    <name evidence="5" type="ORF">MENT_LOCUS11759</name>
</gene>
<feature type="compositionally biased region" description="Polar residues" evidence="2">
    <location>
        <begin position="945"/>
        <end position="959"/>
    </location>
</feature>
<sequence>MLNEDNYRSKKRIKQSRFVSIVSGCLVIFFLTQIQPSSSTNRLFARSVPRGYQPPPTSPLGCTSYAIQAVQTPSRFSHPSSNNLPSFKHPSVAGEAKEPLMVNTLIQVFGPEKGDETETEKQRLSTFVGETSSEQNSPTPPTELLNGQKRVTLTRQLDTLGRTFVPANQTVSTANPKIAIVKAFAASNSSQISEAQLREELGKELEQSVSLILDELGRKDKTTKHPVTSTTQSVPAEELERLEGEEEATTSPKETENSVVSTREATSLQNASTTSVAPLVVFPKTSKEPIEVVPATNVATTAETSEKEKKEEATTVGIKEENNHEENEVTSTKETLTEENIVEIKSTTIATAQIYKSAEKKNEAETNLPVATTTNIIEESPTTPTIVKQEETKEENKENSEKPTYPTEEEKGGVTLEGSLIFDKKTTTPEEIAFAEDEASITETISEEKKTTVATTLEATTTIQTTPETLLQTNSENVLSKEQQEVEEEEIKEQQKQTTLNVVGNREVPGPGWQRTDFEEGQLWVQCKPPSIRALLWPWPTNRTFENGVLFAKDFHEESDCYAELDKDSGGGEARLDIGPGKCGLAGSKANSSQTPQNLSLVLMFAPRRSLFSFLVQCYTPVLPTQKQQLTADLSIQKPLASPVMTKTIELSQTPPRCEYSLRRNTPDGPLLQRATLGQTIYHRWECEGGQDVAEQFGILLSDCVVANLTQEKTNNNNNNNSSSGKTSMVELIDSEGCSTDPLIVDDPEYEKENLVAYARARVFSLRPESHFLRFSCKLSLCLRQNDGCLGLTPPSCPPTNASRIPSHHHSSEKAPAALSQRLLSPQLTVNSDGSKAITSSTPPRLPFHGSAASFGGTGKSSLVDSAWTIGLVLGVSVLLGLFFGLATFLIQSHHRRNRQKRLVQWVLARPPSSSSGSATSSQEVGYIGRRGISIEAIQLHSDDYSPTETATNTNNKLCSPSSSESGRSNKSNRENNTQIN</sequence>
<keyword evidence="1" id="KW-0732">Signal</keyword>
<dbReference type="PANTHER" id="PTHR22907:SF40">
    <property type="entry name" value="TRANSMEMBRANE PROTEIN-RELATED"/>
    <property type="match status" value="1"/>
</dbReference>
<proteinExistence type="predicted"/>
<evidence type="ECO:0000313" key="6">
    <source>
        <dbReference type="Proteomes" id="UP000580250"/>
    </source>
</evidence>
<feature type="compositionally biased region" description="Polar residues" evidence="2">
    <location>
        <begin position="124"/>
        <end position="137"/>
    </location>
</feature>
<keyword evidence="3" id="KW-0472">Membrane</keyword>
<dbReference type="InterPro" id="IPR057475">
    <property type="entry name" value="CUT_C"/>
</dbReference>
<evidence type="ECO:0000313" key="5">
    <source>
        <dbReference type="EMBL" id="CAD2155123.1"/>
    </source>
</evidence>
<dbReference type="InterPro" id="IPR001507">
    <property type="entry name" value="ZP_dom"/>
</dbReference>
<dbReference type="InterPro" id="IPR051962">
    <property type="entry name" value="Cuticlin"/>
</dbReference>
<feature type="region of interest" description="Disordered" evidence="2">
    <location>
        <begin position="945"/>
        <end position="981"/>
    </location>
</feature>
<feature type="transmembrane region" description="Helical" evidence="3">
    <location>
        <begin position="18"/>
        <end position="34"/>
    </location>
</feature>
<feature type="region of interest" description="Disordered" evidence="2">
    <location>
        <begin position="111"/>
        <end position="145"/>
    </location>
</feature>
<keyword evidence="3" id="KW-1133">Transmembrane helix</keyword>
<evidence type="ECO:0000256" key="2">
    <source>
        <dbReference type="SAM" id="MobiDB-lite"/>
    </source>
</evidence>
<feature type="compositionally biased region" description="Basic and acidic residues" evidence="2">
    <location>
        <begin position="388"/>
        <end position="401"/>
    </location>
</feature>
<name>A0A6V7UE26_MELEN</name>
<dbReference type="Pfam" id="PF25301">
    <property type="entry name" value="CUT_C"/>
    <property type="match status" value="1"/>
</dbReference>